<evidence type="ECO:0000259" key="14">
    <source>
        <dbReference type="PROSITE" id="PS50081"/>
    </source>
</evidence>
<keyword evidence="9" id="KW-0418">Kinase</keyword>
<dbReference type="InterPro" id="IPR017892">
    <property type="entry name" value="Pkinase_C"/>
</dbReference>
<evidence type="ECO:0000256" key="3">
    <source>
        <dbReference type="ARBA" id="ARBA00022527"/>
    </source>
</evidence>
<dbReference type="InterPro" id="IPR011009">
    <property type="entry name" value="Kinase-like_dom_sf"/>
</dbReference>
<dbReference type="InterPro" id="IPR017441">
    <property type="entry name" value="Protein_kinase_ATP_BS"/>
</dbReference>
<dbReference type="InterPro" id="IPR000719">
    <property type="entry name" value="Prot_kinase_dom"/>
</dbReference>
<evidence type="ECO:0000256" key="1">
    <source>
        <dbReference type="ARBA" id="ARBA00005490"/>
    </source>
</evidence>
<evidence type="ECO:0000313" key="16">
    <source>
        <dbReference type="EMBL" id="CAD5212726.1"/>
    </source>
</evidence>
<dbReference type="Pfam" id="PF00564">
    <property type="entry name" value="PB1"/>
    <property type="match status" value="1"/>
</dbReference>
<gene>
    <name evidence="16" type="ORF">BOKJ2_LOCUS4527</name>
</gene>
<keyword evidence="11 12" id="KW-0067">ATP-binding</keyword>
<keyword evidence="10" id="KW-0862">Zinc</keyword>
<dbReference type="InterPro" id="IPR000270">
    <property type="entry name" value="PB1_dom"/>
</dbReference>
<keyword evidence="7 12" id="KW-0547">Nucleotide-binding</keyword>
<dbReference type="Gene3D" id="3.10.20.90">
    <property type="entry name" value="Phosphatidylinositol 3-kinase Catalytic Subunit, Chain A, domain 1"/>
    <property type="match status" value="1"/>
</dbReference>
<keyword evidence="4" id="KW-0597">Phosphoprotein</keyword>
<dbReference type="Gene3D" id="1.10.510.10">
    <property type="entry name" value="Transferase(Phosphotransferase) domain 1"/>
    <property type="match status" value="1"/>
</dbReference>
<reference evidence="16" key="1">
    <citation type="submission" date="2020-09" db="EMBL/GenBank/DDBJ databases">
        <authorList>
            <person name="Kikuchi T."/>
        </authorList>
    </citation>
    <scope>NUCLEOTIDE SEQUENCE</scope>
    <source>
        <strain evidence="16">SH1</strain>
    </source>
</reference>
<dbReference type="InterPro" id="IPR000961">
    <property type="entry name" value="AGC-kinase_C"/>
</dbReference>
<evidence type="ECO:0000259" key="15">
    <source>
        <dbReference type="PROSITE" id="PS51285"/>
    </source>
</evidence>
<dbReference type="EC" id="2.7.11.13" evidence="2"/>
<feature type="domain" description="AGC-kinase C-terminal" evidence="15">
    <location>
        <begin position="484"/>
        <end position="555"/>
    </location>
</feature>
<feature type="domain" description="Phorbol-ester/DAG-type" evidence="14">
    <location>
        <begin position="123"/>
        <end position="173"/>
    </location>
</feature>
<dbReference type="SMART" id="SM00220">
    <property type="entry name" value="S_TKc"/>
    <property type="match status" value="1"/>
</dbReference>
<dbReference type="InterPro" id="IPR046349">
    <property type="entry name" value="C1-like_sf"/>
</dbReference>
<dbReference type="PROSITE" id="PS00107">
    <property type="entry name" value="PROTEIN_KINASE_ATP"/>
    <property type="match status" value="1"/>
</dbReference>
<dbReference type="Proteomes" id="UP000783686">
    <property type="component" value="Unassembled WGS sequence"/>
</dbReference>
<dbReference type="PROSITE" id="PS50011">
    <property type="entry name" value="PROTEIN_KINASE_DOM"/>
    <property type="match status" value="1"/>
</dbReference>
<proteinExistence type="inferred from homology"/>
<evidence type="ECO:0000313" key="17">
    <source>
        <dbReference type="Proteomes" id="UP000614601"/>
    </source>
</evidence>
<evidence type="ECO:0000256" key="4">
    <source>
        <dbReference type="ARBA" id="ARBA00022553"/>
    </source>
</evidence>
<evidence type="ECO:0000256" key="10">
    <source>
        <dbReference type="ARBA" id="ARBA00022833"/>
    </source>
</evidence>
<evidence type="ECO:0000256" key="9">
    <source>
        <dbReference type="ARBA" id="ARBA00022777"/>
    </source>
</evidence>
<feature type="domain" description="Protein kinase" evidence="13">
    <location>
        <begin position="213"/>
        <end position="482"/>
    </location>
</feature>
<dbReference type="GO" id="GO:0005524">
    <property type="term" value="F:ATP binding"/>
    <property type="evidence" value="ECO:0007669"/>
    <property type="project" value="UniProtKB-UniRule"/>
</dbReference>
<evidence type="ECO:0000256" key="8">
    <source>
        <dbReference type="ARBA" id="ARBA00022771"/>
    </source>
</evidence>
<comment type="similarity">
    <text evidence="1">Belongs to the protein kinase superfamily. AGC Ser/Thr protein kinase family. PKC subfamily.</text>
</comment>
<dbReference type="SUPFAM" id="SSF56112">
    <property type="entry name" value="Protein kinase-like (PK-like)"/>
    <property type="match status" value="1"/>
</dbReference>
<name>A0A811KCW7_9BILA</name>
<dbReference type="FunFam" id="1.10.510.10:FF:000048">
    <property type="entry name" value="Protein kinase C"/>
    <property type="match status" value="1"/>
</dbReference>
<dbReference type="PROSITE" id="PS50081">
    <property type="entry name" value="ZF_DAG_PE_2"/>
    <property type="match status" value="1"/>
</dbReference>
<dbReference type="PROSITE" id="PS00108">
    <property type="entry name" value="PROTEIN_KINASE_ST"/>
    <property type="match status" value="1"/>
</dbReference>
<keyword evidence="5" id="KW-0808">Transferase</keyword>
<organism evidence="16 17">
    <name type="scientific">Bursaphelenchus okinawaensis</name>
    <dbReference type="NCBI Taxonomy" id="465554"/>
    <lineage>
        <taxon>Eukaryota</taxon>
        <taxon>Metazoa</taxon>
        <taxon>Ecdysozoa</taxon>
        <taxon>Nematoda</taxon>
        <taxon>Chromadorea</taxon>
        <taxon>Rhabditida</taxon>
        <taxon>Tylenchina</taxon>
        <taxon>Tylenchomorpha</taxon>
        <taxon>Aphelenchoidea</taxon>
        <taxon>Aphelenchoididae</taxon>
        <taxon>Bursaphelenchus</taxon>
    </lineage>
</organism>
<dbReference type="GO" id="GO:0008270">
    <property type="term" value="F:zinc ion binding"/>
    <property type="evidence" value="ECO:0007669"/>
    <property type="project" value="UniProtKB-KW"/>
</dbReference>
<evidence type="ECO:0000256" key="6">
    <source>
        <dbReference type="ARBA" id="ARBA00022723"/>
    </source>
</evidence>
<keyword evidence="17" id="KW-1185">Reference proteome</keyword>
<evidence type="ECO:0000256" key="11">
    <source>
        <dbReference type="ARBA" id="ARBA00022840"/>
    </source>
</evidence>
<dbReference type="Proteomes" id="UP000614601">
    <property type="component" value="Unassembled WGS sequence"/>
</dbReference>
<dbReference type="Gene3D" id="3.30.60.20">
    <property type="match status" value="1"/>
</dbReference>
<dbReference type="Pfam" id="PF00069">
    <property type="entry name" value="Pkinase"/>
    <property type="match status" value="1"/>
</dbReference>
<dbReference type="OrthoDB" id="63267at2759"/>
<evidence type="ECO:0000256" key="12">
    <source>
        <dbReference type="PROSITE-ProRule" id="PRU10141"/>
    </source>
</evidence>
<keyword evidence="8" id="KW-0863">Zinc-finger</keyword>
<accession>A0A811KCW7</accession>
<sequence>MRNGSRRSVGPRLNINIHAGENVYVIYVSMPIKYDELITQIRRTVGYKDKDEILLKIMDIEGDVITVEDQADLNEVLLFISPYEDVIMYVIQVGCHSDTSSGDSVPVHRRNAQRQNKIYSICGHRFEVNRPAKRTRCEICDDVIWGLGRGGLQCTECNMKVHKKCHKYLCKECDGVNKSVLKTNYGSNMSFGNLTLSSVSEEEELKRNPMDDYDLLKVLGRGSYAKVIQAQHRKTKQIVAMKTINKTMFLEDGEDLDWVQTEKSVFETASNHPFLVGLHSCFQTDSHLVFVIEFVAGGDLMYHMLQQRRLSEGDARFYSAEIILALHFLHSRNIIYRDLKLDNVLLDQYGHVKLTDFGMCKEKVGSNDVTSTFCGTPNYIAPEILKYEPYNFSIDFWALGVLMYEMMSGRSPFQLPGTGDEENDEEIVFQTILKRQIRIPRHLSVGASNVLKGFLNKDPTLRLGCKRDIEEGMNDIKMKSFFRDNIDWNALERRQVQPPYNPNVADDLDLHCFDPEFTEESPRLTPYGSSVIARIDQSEFEGFDYVNPLQLKREDFV</sequence>
<evidence type="ECO:0000256" key="7">
    <source>
        <dbReference type="ARBA" id="ARBA00022741"/>
    </source>
</evidence>
<dbReference type="FunFam" id="3.30.200.20:FF:000070">
    <property type="entry name" value="Protein kinase C"/>
    <property type="match status" value="1"/>
</dbReference>
<dbReference type="Pfam" id="PF00130">
    <property type="entry name" value="C1_1"/>
    <property type="match status" value="1"/>
</dbReference>
<dbReference type="EMBL" id="CAJFDH010000002">
    <property type="protein sequence ID" value="CAD5212726.1"/>
    <property type="molecule type" value="Genomic_DNA"/>
</dbReference>
<dbReference type="SMART" id="SM00133">
    <property type="entry name" value="S_TK_X"/>
    <property type="match status" value="1"/>
</dbReference>
<protein>
    <recommendedName>
        <fullName evidence="2">protein kinase C</fullName>
        <ecNumber evidence="2">2.7.11.13</ecNumber>
    </recommendedName>
</protein>
<dbReference type="Pfam" id="PF00433">
    <property type="entry name" value="Pkinase_C"/>
    <property type="match status" value="1"/>
</dbReference>
<feature type="binding site" evidence="12">
    <location>
        <position position="242"/>
    </location>
    <ligand>
        <name>ATP</name>
        <dbReference type="ChEBI" id="CHEBI:30616"/>
    </ligand>
</feature>
<dbReference type="EMBL" id="CAJFCW020000002">
    <property type="protein sequence ID" value="CAG9097400.1"/>
    <property type="molecule type" value="Genomic_DNA"/>
</dbReference>
<dbReference type="SUPFAM" id="SSF54277">
    <property type="entry name" value="CAD &amp; PB1 domains"/>
    <property type="match status" value="1"/>
</dbReference>
<dbReference type="InterPro" id="IPR008271">
    <property type="entry name" value="Ser/Thr_kinase_AS"/>
</dbReference>
<dbReference type="PROSITE" id="PS00479">
    <property type="entry name" value="ZF_DAG_PE_1"/>
    <property type="match status" value="1"/>
</dbReference>
<dbReference type="Gene3D" id="3.30.200.20">
    <property type="entry name" value="Phosphorylase Kinase, domain 1"/>
    <property type="match status" value="1"/>
</dbReference>
<evidence type="ECO:0000256" key="2">
    <source>
        <dbReference type="ARBA" id="ARBA00012429"/>
    </source>
</evidence>
<dbReference type="SUPFAM" id="SSF57889">
    <property type="entry name" value="Cysteine-rich domain"/>
    <property type="match status" value="1"/>
</dbReference>
<evidence type="ECO:0000259" key="13">
    <source>
        <dbReference type="PROSITE" id="PS50011"/>
    </source>
</evidence>
<dbReference type="PROSITE" id="PS51285">
    <property type="entry name" value="AGC_KINASE_CTER"/>
    <property type="match status" value="1"/>
</dbReference>
<dbReference type="InterPro" id="IPR002219">
    <property type="entry name" value="PKC_DAG/PE"/>
</dbReference>
<comment type="caution">
    <text evidence="16">The sequence shown here is derived from an EMBL/GenBank/DDBJ whole genome shotgun (WGS) entry which is preliminary data.</text>
</comment>
<keyword evidence="6" id="KW-0479">Metal-binding</keyword>
<dbReference type="GO" id="GO:0004697">
    <property type="term" value="F:diacylglycerol-dependent serine/threonine kinase activity"/>
    <property type="evidence" value="ECO:0007669"/>
    <property type="project" value="UniProtKB-EC"/>
</dbReference>
<evidence type="ECO:0000256" key="5">
    <source>
        <dbReference type="ARBA" id="ARBA00022679"/>
    </source>
</evidence>
<keyword evidence="3" id="KW-0723">Serine/threonine-protein kinase</keyword>
<dbReference type="PANTHER" id="PTHR24351">
    <property type="entry name" value="RIBOSOMAL PROTEIN S6 KINASE"/>
    <property type="match status" value="1"/>
</dbReference>
<dbReference type="AlphaFoldDB" id="A0A811KCW7"/>
<dbReference type="SMART" id="SM00109">
    <property type="entry name" value="C1"/>
    <property type="match status" value="1"/>
</dbReference>